<accession>A0ABV2K121</accession>
<feature type="compositionally biased region" description="Low complexity" evidence="1">
    <location>
        <begin position="171"/>
        <end position="183"/>
    </location>
</feature>
<feature type="region of interest" description="Disordered" evidence="1">
    <location>
        <begin position="167"/>
        <end position="195"/>
    </location>
</feature>
<evidence type="ECO:0000256" key="2">
    <source>
        <dbReference type="SAM" id="Phobius"/>
    </source>
</evidence>
<keyword evidence="2" id="KW-1133">Transmembrane helix</keyword>
<gene>
    <name evidence="3" type="ORF">ABIC75_004003</name>
</gene>
<proteinExistence type="predicted"/>
<feature type="region of interest" description="Disordered" evidence="1">
    <location>
        <begin position="342"/>
        <end position="366"/>
    </location>
</feature>
<keyword evidence="2" id="KW-0472">Membrane</keyword>
<keyword evidence="4" id="KW-1185">Reference proteome</keyword>
<dbReference type="EMBL" id="JBEPMU010000006">
    <property type="protein sequence ID" value="MET3654265.1"/>
    <property type="molecule type" value="Genomic_DNA"/>
</dbReference>
<evidence type="ECO:0000313" key="4">
    <source>
        <dbReference type="Proteomes" id="UP001549184"/>
    </source>
</evidence>
<feature type="region of interest" description="Disordered" evidence="1">
    <location>
        <begin position="1"/>
        <end position="21"/>
    </location>
</feature>
<keyword evidence="2" id="KW-0812">Transmembrane</keyword>
<feature type="compositionally biased region" description="Low complexity" evidence="1">
    <location>
        <begin position="343"/>
        <end position="359"/>
    </location>
</feature>
<feature type="compositionally biased region" description="Basic residues" evidence="1">
    <location>
        <begin position="1"/>
        <end position="11"/>
    </location>
</feature>
<evidence type="ECO:0000313" key="3">
    <source>
        <dbReference type="EMBL" id="MET3654265.1"/>
    </source>
</evidence>
<feature type="region of interest" description="Disordered" evidence="1">
    <location>
        <begin position="247"/>
        <end position="282"/>
    </location>
</feature>
<name>A0ABV2K121_9GAMM</name>
<feature type="region of interest" description="Disordered" evidence="1">
    <location>
        <begin position="100"/>
        <end position="134"/>
    </location>
</feature>
<comment type="caution">
    <text evidence="3">The sequence shown here is derived from an EMBL/GenBank/DDBJ whole genome shotgun (WGS) entry which is preliminary data.</text>
</comment>
<protein>
    <submittedName>
        <fullName evidence="3">Uncharacterized protein</fullName>
    </submittedName>
</protein>
<reference evidence="3 4" key="1">
    <citation type="submission" date="2024-06" db="EMBL/GenBank/DDBJ databases">
        <title>Sorghum-associated microbial communities from plants grown in Nebraska, USA.</title>
        <authorList>
            <person name="Schachtman D."/>
        </authorList>
    </citation>
    <scope>NUCLEOTIDE SEQUENCE [LARGE SCALE GENOMIC DNA]</scope>
    <source>
        <strain evidence="3 4">1073</strain>
    </source>
</reference>
<organism evidence="3 4">
    <name type="scientific">Dyella japonica</name>
    <dbReference type="NCBI Taxonomy" id="231455"/>
    <lineage>
        <taxon>Bacteria</taxon>
        <taxon>Pseudomonadati</taxon>
        <taxon>Pseudomonadota</taxon>
        <taxon>Gammaproteobacteria</taxon>
        <taxon>Lysobacterales</taxon>
        <taxon>Rhodanobacteraceae</taxon>
        <taxon>Dyella</taxon>
    </lineage>
</organism>
<feature type="compositionally biased region" description="Basic and acidic residues" evidence="1">
    <location>
        <begin position="184"/>
        <end position="195"/>
    </location>
</feature>
<dbReference type="Proteomes" id="UP001549184">
    <property type="component" value="Unassembled WGS sequence"/>
</dbReference>
<feature type="transmembrane region" description="Helical" evidence="2">
    <location>
        <begin position="45"/>
        <end position="66"/>
    </location>
</feature>
<evidence type="ECO:0000256" key="1">
    <source>
        <dbReference type="SAM" id="MobiDB-lite"/>
    </source>
</evidence>
<sequence>MMKRSGQVRHRQQGDSARGLAWLDSETRETLGRRRWRQPPLTRPTLVLTLMLVSALHVLFALALWFEMQPSSKHPAVVNTDRGQALIVRLIDHPSVARAAQPSAPVSPTEKAVPPQPSLPTRSTPIAHEKPRRDAMVVQDHEATPAPATSIAAPSATSLFAKDGSVRLPSTTDATSATANAKAEPPKPADDRQIMQHDSNRMQYKATRFEKYFPPPNETAGGAVGRHIGDAIKEVVKSVCDPSKSGTASNLLCGSPPPPASSMDRDERLNLPPASLADNPNPTKAPALSSCIDEYKAGNPLSSGCPVNTPDLAFKAEMRECIDLFRAGKRLKTWCPLDTPQRAAAESSAPANAGSPGESTPVTGGH</sequence>